<reference evidence="1" key="1">
    <citation type="submission" date="2024-03" db="EMBL/GenBank/DDBJ databases">
        <title>Study on the Mechanism of Salmonella Phage vB_SalP_SE29 Recognizing the Surface Receptor of Host Bacteria.</title>
        <authorList>
            <person name="Zhang L."/>
            <person name="Liang S."/>
            <person name="Liang R."/>
        </authorList>
    </citation>
    <scope>NUCLEOTIDE SEQUENCE</scope>
</reference>
<proteinExistence type="predicted"/>
<dbReference type="EMBL" id="PP526725">
    <property type="protein sequence ID" value="WXX03178.1"/>
    <property type="molecule type" value="Genomic_DNA"/>
</dbReference>
<gene>
    <name evidence="1" type="ORF">IODZLFCR_CDS0034</name>
</gene>
<organism evidence="1 2">
    <name type="scientific">Salmonella phage vB_SalP_SE29</name>
    <dbReference type="NCBI Taxonomy" id="3134913"/>
    <lineage>
        <taxon>Viruses</taxon>
        <taxon>Duplodnaviria</taxon>
        <taxon>Heunggongvirae</taxon>
        <taxon>Uroviricota</taxon>
        <taxon>Caudoviricetes</taxon>
        <taxon>Autographivirales</taxon>
        <taxon>Autosignataviridae</taxon>
        <taxon>Molineuxvirinae</taxon>
        <taxon>Zindervirus</taxon>
    </lineage>
</organism>
<evidence type="ECO:0000313" key="1">
    <source>
        <dbReference type="EMBL" id="WXX03178.1"/>
    </source>
</evidence>
<evidence type="ECO:0000313" key="2">
    <source>
        <dbReference type="Proteomes" id="UP001434079"/>
    </source>
</evidence>
<name>A0AAX4LXH2_9CAUD</name>
<dbReference type="Proteomes" id="UP001434079">
    <property type="component" value="Segment"/>
</dbReference>
<accession>A0AAX4LXH2</accession>
<protein>
    <submittedName>
        <fullName evidence="1">Uncharacterized protein</fullName>
    </submittedName>
</protein>
<sequence>MITHDVLTLNTYRLVLIKTTCVTWQNVVVHTKEVCKVSGMADVFYLMSK</sequence>